<name>A0A1D8TUF7_9CYAN</name>
<dbReference type="EMBL" id="CP017599">
    <property type="protein sequence ID" value="AOX01281.1"/>
    <property type="molecule type" value="Genomic_DNA"/>
</dbReference>
<keyword evidence="1" id="KW-1133">Transmembrane helix</keyword>
<feature type="transmembrane region" description="Helical" evidence="1">
    <location>
        <begin position="7"/>
        <end position="27"/>
    </location>
</feature>
<gene>
    <name evidence="2" type="ORF">BJP34_19205</name>
</gene>
<dbReference type="OrthoDB" id="10013708at2"/>
<evidence type="ECO:0000313" key="2">
    <source>
        <dbReference type="EMBL" id="AOX01281.1"/>
    </source>
</evidence>
<reference evidence="3" key="1">
    <citation type="submission" date="2016-10" db="EMBL/GenBank/DDBJ databases">
        <title>Comparative genomics uncovers the prolific and rare metabolic potential of the cyanobacterial genus Moorea.</title>
        <authorList>
            <person name="Leao T."/>
            <person name="Castelao G."/>
            <person name="Korobeynikov A."/>
            <person name="Monroe E.A."/>
            <person name="Podell S."/>
            <person name="Glukhov E."/>
            <person name="Allen E."/>
            <person name="Gerwick W.H."/>
            <person name="Gerwick L."/>
        </authorList>
    </citation>
    <scope>NUCLEOTIDE SEQUENCE [LARGE SCALE GENOMIC DNA]</scope>
    <source>
        <strain evidence="3">PAL-8-15-08-1</strain>
    </source>
</reference>
<dbReference type="RefSeq" id="WP_070393725.1">
    <property type="nucleotide sequence ID" value="NZ_CP017599.1"/>
</dbReference>
<dbReference type="KEGG" id="mpro:BJP34_19205"/>
<keyword evidence="1" id="KW-0472">Membrane</keyword>
<protein>
    <submittedName>
        <fullName evidence="2">Uncharacterized protein</fullName>
    </submittedName>
</protein>
<dbReference type="Proteomes" id="UP000177870">
    <property type="component" value="Chromosome"/>
</dbReference>
<organism evidence="2 3">
    <name type="scientific">Moorena producens PAL-8-15-08-1</name>
    <dbReference type="NCBI Taxonomy" id="1458985"/>
    <lineage>
        <taxon>Bacteria</taxon>
        <taxon>Bacillati</taxon>
        <taxon>Cyanobacteriota</taxon>
        <taxon>Cyanophyceae</taxon>
        <taxon>Coleofasciculales</taxon>
        <taxon>Coleofasciculaceae</taxon>
        <taxon>Moorena</taxon>
    </lineage>
</organism>
<sequence length="129" mass="14265">MKESVGSLKAFFIFIGTLGVFGNYIAITQPQGNLNAINLISIILGTGFSIAYLYIGVSLRKLLVESPQIVTTVILANITVAVLNFLLSLFQGFQSSVFLGFVFGLLINWYLYSSVMRLSREEKSKRENS</sequence>
<keyword evidence="1" id="KW-0812">Transmembrane</keyword>
<evidence type="ECO:0000256" key="1">
    <source>
        <dbReference type="SAM" id="Phobius"/>
    </source>
</evidence>
<feature type="transmembrane region" description="Helical" evidence="1">
    <location>
        <begin position="96"/>
        <end position="115"/>
    </location>
</feature>
<evidence type="ECO:0000313" key="3">
    <source>
        <dbReference type="Proteomes" id="UP000177870"/>
    </source>
</evidence>
<proteinExistence type="predicted"/>
<feature type="transmembrane region" description="Helical" evidence="1">
    <location>
        <begin position="69"/>
        <end position="90"/>
    </location>
</feature>
<accession>A0A1D8TUF7</accession>
<dbReference type="AlphaFoldDB" id="A0A1D8TUF7"/>
<feature type="transmembrane region" description="Helical" evidence="1">
    <location>
        <begin position="39"/>
        <end position="57"/>
    </location>
</feature>